<accession>A0A7R9IGW6</accession>
<organism evidence="1">
    <name type="scientific">Timema tahoe</name>
    <dbReference type="NCBI Taxonomy" id="61484"/>
    <lineage>
        <taxon>Eukaryota</taxon>
        <taxon>Metazoa</taxon>
        <taxon>Ecdysozoa</taxon>
        <taxon>Arthropoda</taxon>
        <taxon>Hexapoda</taxon>
        <taxon>Insecta</taxon>
        <taxon>Pterygota</taxon>
        <taxon>Neoptera</taxon>
        <taxon>Polyneoptera</taxon>
        <taxon>Phasmatodea</taxon>
        <taxon>Timematodea</taxon>
        <taxon>Timematoidea</taxon>
        <taxon>Timematidae</taxon>
        <taxon>Timema</taxon>
    </lineage>
</organism>
<proteinExistence type="predicted"/>
<reference evidence="1" key="1">
    <citation type="submission" date="2020-11" db="EMBL/GenBank/DDBJ databases">
        <authorList>
            <person name="Tran Van P."/>
        </authorList>
    </citation>
    <scope>NUCLEOTIDE SEQUENCE</scope>
</reference>
<protein>
    <submittedName>
        <fullName evidence="1">Uncharacterized protein</fullName>
    </submittedName>
</protein>
<name>A0A7R9IGW6_9NEOP</name>
<evidence type="ECO:0000313" key="1">
    <source>
        <dbReference type="EMBL" id="CAD7458183.1"/>
    </source>
</evidence>
<dbReference type="EMBL" id="OE002108">
    <property type="protein sequence ID" value="CAD7458183.1"/>
    <property type="molecule type" value="Genomic_DNA"/>
</dbReference>
<dbReference type="AlphaFoldDB" id="A0A7R9IGW6"/>
<gene>
    <name evidence="1" type="ORF">TTEB3V08_LOCUS6167</name>
</gene>
<sequence>MEENMWKQFYEQIQDSETNVKTEHEISHLLESNLVPLQGVRVSVEPRQSVNVKRLCSDVSVRKVTAVNDVTQSAVGRLHALSSSMWEHKLQNTSELFNFNDTRITRPMAKQRWRNIAHRNVSAGKVEVFGGLYLWGPWGDRPPLNLALPLDVTISENNRITLMPQV</sequence>